<dbReference type="Proteomes" id="UP000053237">
    <property type="component" value="Unassembled WGS sequence"/>
</dbReference>
<reference evidence="2 3" key="1">
    <citation type="submission" date="2012-05" db="EMBL/GenBank/DDBJ databases">
        <title>Recombination and specialization in a pathogen metapopulation.</title>
        <authorList>
            <person name="Gardiner A."/>
            <person name="Kemen E."/>
            <person name="Schultz-Larsen T."/>
            <person name="MacLean D."/>
            <person name="Van Oosterhout C."/>
            <person name="Jones J.D.G."/>
        </authorList>
    </citation>
    <scope>NUCLEOTIDE SEQUENCE [LARGE SCALE GENOMIC DNA]</scope>
    <source>
        <strain evidence="2 3">Ac Nc2</strain>
    </source>
</reference>
<evidence type="ECO:0000313" key="3">
    <source>
        <dbReference type="Proteomes" id="UP000053237"/>
    </source>
</evidence>
<dbReference type="AlphaFoldDB" id="A0A024GHM8"/>
<dbReference type="PANTHER" id="PTHR11215">
    <property type="entry name" value="METAL DEPENDENT HYDROLASE - RELATED"/>
    <property type="match status" value="1"/>
</dbReference>
<dbReference type="InParanoid" id="A0A024GHM8"/>
<dbReference type="EMBL" id="CAIX01000113">
    <property type="protein sequence ID" value="CCI46001.1"/>
    <property type="molecule type" value="Genomic_DNA"/>
</dbReference>
<dbReference type="Pfam" id="PF03690">
    <property type="entry name" value="MYG1_exonuc"/>
    <property type="match status" value="1"/>
</dbReference>
<gene>
    <name evidence="2" type="ORF">BN9_069110</name>
</gene>
<evidence type="ECO:0000313" key="2">
    <source>
        <dbReference type="EMBL" id="CCI46001.1"/>
    </source>
</evidence>
<keyword evidence="3" id="KW-1185">Reference proteome</keyword>
<sequence>MARPTTAATLVATSSICAAFRNTVISSSVQEGKRYIGTHHGTFHCDEALAVSLLKLLPKYKNHDILRTREPSKLGTEICDAVADVGGVYEPNTNRFDHHQKGFNSTFNENHKIKLSSAGLVYKHYGRDIIQLLSQLSIQPTTGSTNPLPAVLSSEKVDMVYEKVYTSFIEHIDGIDNGVGVAETSQPLNYQVSTTLSSRVSYLNASWNDPRCDEVDYVNARFQDAMYLTVTEFIETVLHCIHVWLPARSFVEAAFQERHQIHPSGRILYFPQYCPWKSHLFEVEEAHNTSPAQQILFCVYHESTENTVRVQAVNTGPGAFTLRKGLNESWRGLRGEELSSKSNIPNCIFVHNAGFVGGNKNYEGALAMAVQSLPDV</sequence>
<evidence type="ECO:0000256" key="1">
    <source>
        <dbReference type="ARBA" id="ARBA00010105"/>
    </source>
</evidence>
<dbReference type="OrthoDB" id="10265310at2759"/>
<dbReference type="GO" id="GO:0005737">
    <property type="term" value="C:cytoplasm"/>
    <property type="evidence" value="ECO:0007669"/>
    <property type="project" value="TreeGrafter"/>
</dbReference>
<dbReference type="FunCoup" id="A0A024GHM8">
    <property type="interactions" value="783"/>
</dbReference>
<dbReference type="InterPro" id="IPR003226">
    <property type="entry name" value="MYG1_exonuclease"/>
</dbReference>
<comment type="similarity">
    <text evidence="1">Belongs to the MYG1 family.</text>
</comment>
<comment type="caution">
    <text evidence="2">The sequence shown here is derived from an EMBL/GenBank/DDBJ whole genome shotgun (WGS) entry which is preliminary data.</text>
</comment>
<dbReference type="GO" id="GO:0005634">
    <property type="term" value="C:nucleus"/>
    <property type="evidence" value="ECO:0007669"/>
    <property type="project" value="TreeGrafter"/>
</dbReference>
<proteinExistence type="inferred from homology"/>
<dbReference type="PANTHER" id="PTHR11215:SF1">
    <property type="entry name" value="MYG1 EXONUCLEASE"/>
    <property type="match status" value="1"/>
</dbReference>
<accession>A0A024GHM8</accession>
<dbReference type="STRING" id="65357.A0A024GHM8"/>
<organism evidence="2 3">
    <name type="scientific">Albugo candida</name>
    <dbReference type="NCBI Taxonomy" id="65357"/>
    <lineage>
        <taxon>Eukaryota</taxon>
        <taxon>Sar</taxon>
        <taxon>Stramenopiles</taxon>
        <taxon>Oomycota</taxon>
        <taxon>Peronosporomycetes</taxon>
        <taxon>Albuginales</taxon>
        <taxon>Albuginaceae</taxon>
        <taxon>Albugo</taxon>
    </lineage>
</organism>
<name>A0A024GHM8_9STRA</name>
<protein>
    <submittedName>
        <fullName evidence="2">Uncharacterized protein</fullName>
    </submittedName>
</protein>